<evidence type="ECO:0000313" key="2">
    <source>
        <dbReference type="EMBL" id="GAA3493900.1"/>
    </source>
</evidence>
<evidence type="ECO:0000313" key="3">
    <source>
        <dbReference type="Proteomes" id="UP001501455"/>
    </source>
</evidence>
<accession>A0ABP6TFF3</accession>
<dbReference type="Proteomes" id="UP001501455">
    <property type="component" value="Unassembled WGS sequence"/>
</dbReference>
<name>A0ABP6TFF3_9ACTN</name>
<organism evidence="2 3">
    <name type="scientific">Streptomyces prasinosporus</name>
    <dbReference type="NCBI Taxonomy" id="68256"/>
    <lineage>
        <taxon>Bacteria</taxon>
        <taxon>Bacillati</taxon>
        <taxon>Actinomycetota</taxon>
        <taxon>Actinomycetes</taxon>
        <taxon>Kitasatosporales</taxon>
        <taxon>Streptomycetaceae</taxon>
        <taxon>Streptomyces</taxon>
        <taxon>Streptomyces albogriseolus group</taxon>
    </lineage>
</organism>
<comment type="caution">
    <text evidence="2">The sequence shown here is derived from an EMBL/GenBank/DDBJ whole genome shotgun (WGS) entry which is preliminary data.</text>
</comment>
<evidence type="ECO:0000256" key="1">
    <source>
        <dbReference type="SAM" id="Phobius"/>
    </source>
</evidence>
<keyword evidence="1" id="KW-0472">Membrane</keyword>
<sequence length="88" mass="9976">MVTIPPLVHLAAQTSARAGLWKGLAVLALWGLPRLVLAITHLLTAIVALYHRNNARRREARQILFRHPLMRPPCTHPHRTPCRAPSRR</sequence>
<gene>
    <name evidence="2" type="ORF">GCM10019016_009990</name>
</gene>
<keyword evidence="3" id="KW-1185">Reference proteome</keyword>
<protein>
    <submittedName>
        <fullName evidence="2">Uncharacterized protein</fullName>
    </submittedName>
</protein>
<keyword evidence="1" id="KW-1133">Transmembrane helix</keyword>
<dbReference type="EMBL" id="BAAAXF010000014">
    <property type="protein sequence ID" value="GAA3493900.1"/>
    <property type="molecule type" value="Genomic_DNA"/>
</dbReference>
<feature type="transmembrane region" description="Helical" evidence="1">
    <location>
        <begin position="27"/>
        <end position="50"/>
    </location>
</feature>
<reference evidence="3" key="1">
    <citation type="journal article" date="2019" name="Int. J. Syst. Evol. Microbiol.">
        <title>The Global Catalogue of Microorganisms (GCM) 10K type strain sequencing project: providing services to taxonomists for standard genome sequencing and annotation.</title>
        <authorList>
            <consortium name="The Broad Institute Genomics Platform"/>
            <consortium name="The Broad Institute Genome Sequencing Center for Infectious Disease"/>
            <person name="Wu L."/>
            <person name="Ma J."/>
        </authorList>
    </citation>
    <scope>NUCLEOTIDE SEQUENCE [LARGE SCALE GENOMIC DNA]</scope>
    <source>
        <strain evidence="3">JCM 4816</strain>
    </source>
</reference>
<proteinExistence type="predicted"/>
<keyword evidence="1" id="KW-0812">Transmembrane</keyword>